<feature type="domain" description="IraD/Gp25-like" evidence="1">
    <location>
        <begin position="32"/>
        <end position="120"/>
    </location>
</feature>
<evidence type="ECO:0000313" key="3">
    <source>
        <dbReference type="Proteomes" id="UP000001036"/>
    </source>
</evidence>
<evidence type="ECO:0000259" key="1">
    <source>
        <dbReference type="Pfam" id="PF04965"/>
    </source>
</evidence>
<dbReference type="STRING" id="498211.CJA_3045"/>
<dbReference type="SUPFAM" id="SSF160719">
    <property type="entry name" value="gpW/gp25-like"/>
    <property type="match status" value="1"/>
</dbReference>
<dbReference type="Gene3D" id="3.10.450.40">
    <property type="match status" value="1"/>
</dbReference>
<proteinExistence type="predicted"/>
<gene>
    <name evidence="2" type="ordered locus">CJA_3045</name>
</gene>
<evidence type="ECO:0000313" key="2">
    <source>
        <dbReference type="EMBL" id="ACE82642.1"/>
    </source>
</evidence>
<sequence length="134" mass="14880">MAAVLPAVLPQVMSFPLGGVDSQGRLLYARDDLSVREVIRNVLLTAPGERLMRAEFGAGLLDFIHQPNNETTRTLIASLVRKAIEQWETRVRVEEVAVVPDPQSLTQVQILIRYQMRHSPQPLQLALGMDLGGL</sequence>
<dbReference type="AlphaFoldDB" id="B3PD87"/>
<name>B3PD87_CELJU</name>
<dbReference type="RefSeq" id="WP_012488623.1">
    <property type="nucleotide sequence ID" value="NC_010995.1"/>
</dbReference>
<keyword evidence="3" id="KW-1185">Reference proteome</keyword>
<protein>
    <recommendedName>
        <fullName evidence="1">IraD/Gp25-like domain-containing protein</fullName>
    </recommendedName>
</protein>
<dbReference type="eggNOG" id="COG3628">
    <property type="taxonomic scope" value="Bacteria"/>
</dbReference>
<dbReference type="EMBL" id="CP000934">
    <property type="protein sequence ID" value="ACE82642.1"/>
    <property type="molecule type" value="Genomic_DNA"/>
</dbReference>
<dbReference type="HOGENOM" id="CLU_133204_0_2_6"/>
<accession>B3PD87</accession>
<dbReference type="Proteomes" id="UP000001036">
    <property type="component" value="Chromosome"/>
</dbReference>
<dbReference type="KEGG" id="cja:CJA_3045"/>
<reference evidence="2 3" key="1">
    <citation type="journal article" date="2008" name="J. Bacteriol.">
        <title>Insights into plant cell wall degradation from the genome sequence of the soil bacterium Cellvibrio japonicus.</title>
        <authorList>
            <person name="Deboy R.T."/>
            <person name="Mongodin E.F."/>
            <person name="Fouts D.E."/>
            <person name="Tailford L.E."/>
            <person name="Khouri H."/>
            <person name="Emerson J.B."/>
            <person name="Mohamoud Y."/>
            <person name="Watkins K."/>
            <person name="Henrissat B."/>
            <person name="Gilbert H.J."/>
            <person name="Nelson K.E."/>
        </authorList>
    </citation>
    <scope>NUCLEOTIDE SEQUENCE [LARGE SCALE GENOMIC DNA]</scope>
    <source>
        <strain evidence="2 3">Ueda107</strain>
    </source>
</reference>
<dbReference type="InterPro" id="IPR007048">
    <property type="entry name" value="IraD/Gp25-like"/>
</dbReference>
<dbReference type="Pfam" id="PF04965">
    <property type="entry name" value="GPW_gp25"/>
    <property type="match status" value="1"/>
</dbReference>
<organism evidence="2 3">
    <name type="scientific">Cellvibrio japonicus (strain Ueda107)</name>
    <name type="common">Pseudomonas fluorescens subsp. cellulosa</name>
    <dbReference type="NCBI Taxonomy" id="498211"/>
    <lineage>
        <taxon>Bacteria</taxon>
        <taxon>Pseudomonadati</taxon>
        <taxon>Pseudomonadota</taxon>
        <taxon>Gammaproteobacteria</taxon>
        <taxon>Cellvibrionales</taxon>
        <taxon>Cellvibrionaceae</taxon>
        <taxon>Cellvibrio</taxon>
    </lineage>
</organism>